<keyword evidence="3" id="KW-1185">Reference proteome</keyword>
<dbReference type="RefSeq" id="WP_147029661.1">
    <property type="nucleotide sequence ID" value="NZ_CP042436.1"/>
</dbReference>
<accession>A0A5B8UQC7</accession>
<feature type="region of interest" description="Disordered" evidence="1">
    <location>
        <begin position="306"/>
        <end position="337"/>
    </location>
</feature>
<evidence type="ECO:0008006" key="4">
    <source>
        <dbReference type="Google" id="ProtNLM"/>
    </source>
</evidence>
<feature type="compositionally biased region" description="Basic and acidic residues" evidence="1">
    <location>
        <begin position="503"/>
        <end position="516"/>
    </location>
</feature>
<dbReference type="OrthoDB" id="594666at2"/>
<sequence length="569" mass="64535">MDQYLNNRHTDILWKLLANPADNGYAYSADLQQLATDFPQSGLLQALYARSNREGMGHAAASFNPKALYVLLNAYENLAEVQEGQIIQEVNGQGYGKTESVETEVEVAEIGHQTNGISESERQIEKNRDESAVVVGGDEQGEIETINDQFESETITDETIHIPQDEYIHQPVTEIPEEDHRATTPVDAFEEEIVDFHESLPEEDMNRTLQSAEPVFELPEEDSRAETPAPVFEEELAELHQTAEEPATETEEIIEAEQAPDADGDLANELPVVEQEIIAQSHPSEDIDDDVYDEIVGIESISFAAQAPKPVEEATQPEPVAAAHETEPAEPVLDDTPPVVEQIEEEPETEELIPESLAGSDYFVFERSEQITREPEMVEEITGEEINHEAPVNKFKATETNYVSKYHDEKMPYTFMWWLDKTRKEHAGVYQPFKLDTTQAIRHTGDETLQQQYYENIFHVSTVEELDQSAAGLAVEFDPQRKEDRIIKKFIAEAPHISTPTGDKLDNENKAKKSAEDQDELVTETLARIYIDQMLYHKAINTYKKLILKFPEKSRYFADQIELLERKIN</sequence>
<dbReference type="EMBL" id="CP042436">
    <property type="protein sequence ID" value="QEC61082.1"/>
    <property type="molecule type" value="Genomic_DNA"/>
</dbReference>
<evidence type="ECO:0000313" key="2">
    <source>
        <dbReference type="EMBL" id="QEC61082.1"/>
    </source>
</evidence>
<gene>
    <name evidence="2" type="ORF">FRZ54_00300</name>
</gene>
<dbReference type="AlphaFoldDB" id="A0A5B8UQC7"/>
<name>A0A5B8UQC7_9SPHI</name>
<reference evidence="2 3" key="1">
    <citation type="journal article" date="2017" name="Curr. Microbiol.">
        <title>Mucilaginibacter ginsenosidivorans sp. nov., Isolated from Soil of Ginseng Field.</title>
        <authorList>
            <person name="Kim M.M."/>
            <person name="Siddiqi M.Z."/>
            <person name="Im W.T."/>
        </authorList>
    </citation>
    <scope>NUCLEOTIDE SEQUENCE [LARGE SCALE GENOMIC DNA]</scope>
    <source>
        <strain evidence="2 3">Gsoil 3017</strain>
    </source>
</reference>
<protein>
    <recommendedName>
        <fullName evidence="4">Tetratricopeptide repeat protein</fullName>
    </recommendedName>
</protein>
<dbReference type="Proteomes" id="UP000321479">
    <property type="component" value="Chromosome"/>
</dbReference>
<evidence type="ECO:0000256" key="1">
    <source>
        <dbReference type="SAM" id="MobiDB-lite"/>
    </source>
</evidence>
<proteinExistence type="predicted"/>
<feature type="region of interest" description="Disordered" evidence="1">
    <location>
        <begin position="498"/>
        <end position="517"/>
    </location>
</feature>
<dbReference type="KEGG" id="mgin:FRZ54_00300"/>
<evidence type="ECO:0000313" key="3">
    <source>
        <dbReference type="Proteomes" id="UP000321479"/>
    </source>
</evidence>
<organism evidence="2 3">
    <name type="scientific">Mucilaginibacter ginsenosidivorans</name>
    <dbReference type="NCBI Taxonomy" id="398053"/>
    <lineage>
        <taxon>Bacteria</taxon>
        <taxon>Pseudomonadati</taxon>
        <taxon>Bacteroidota</taxon>
        <taxon>Sphingobacteriia</taxon>
        <taxon>Sphingobacteriales</taxon>
        <taxon>Sphingobacteriaceae</taxon>
        <taxon>Mucilaginibacter</taxon>
    </lineage>
</organism>